<dbReference type="Pfam" id="PF16571">
    <property type="entry name" value="FBP_C"/>
    <property type="match status" value="1"/>
</dbReference>
<evidence type="ECO:0000313" key="3">
    <source>
        <dbReference type="Proteomes" id="UP000001219"/>
    </source>
</evidence>
<dbReference type="eggNOG" id="ENOG5031HHY">
    <property type="taxonomic scope" value="Bacteria"/>
</dbReference>
<protein>
    <recommendedName>
        <fullName evidence="1">Elongation factor G-binding protein C-terminal treble-clef zinc-finger domain-containing protein</fullName>
    </recommendedName>
</protein>
<proteinExistence type="predicted"/>
<organism evidence="2 3">
    <name type="scientific">Gordonia bronchialis (strain ATCC 25592 / DSM 43247 / BCRC 13721 / JCM 3198 / KCTC 3076 / NBRC 16047 / NCTC 10667)</name>
    <name type="common">Rhodococcus bronchialis</name>
    <dbReference type="NCBI Taxonomy" id="526226"/>
    <lineage>
        <taxon>Bacteria</taxon>
        <taxon>Bacillati</taxon>
        <taxon>Actinomycetota</taxon>
        <taxon>Actinomycetes</taxon>
        <taxon>Mycobacteriales</taxon>
        <taxon>Gordoniaceae</taxon>
        <taxon>Gordonia</taxon>
    </lineage>
</organism>
<dbReference type="OrthoDB" id="4171838at2"/>
<dbReference type="Proteomes" id="UP000001219">
    <property type="component" value="Chromosome"/>
</dbReference>
<dbReference type="AlphaFoldDB" id="D0L937"/>
<dbReference type="KEGG" id="gbr:Gbro_2814"/>
<reference evidence="2 3" key="2">
    <citation type="journal article" date="2010" name="Stand. Genomic Sci.">
        <title>Complete genome sequence of Gordonia bronchialis type strain (3410).</title>
        <authorList>
            <person name="Ivanova N."/>
            <person name="Sikorski J."/>
            <person name="Jando M."/>
            <person name="Lapidus A."/>
            <person name="Nolan M."/>
            <person name="Lucas S."/>
            <person name="Del Rio T.G."/>
            <person name="Tice H."/>
            <person name="Copeland A."/>
            <person name="Cheng J.F."/>
            <person name="Chen F."/>
            <person name="Bruce D."/>
            <person name="Goodwin L."/>
            <person name="Pitluck S."/>
            <person name="Mavromatis K."/>
            <person name="Ovchinnikova G."/>
            <person name="Pati A."/>
            <person name="Chen A."/>
            <person name="Palaniappan K."/>
            <person name="Land M."/>
            <person name="Hauser L."/>
            <person name="Chang Y.J."/>
            <person name="Jeffries C.D."/>
            <person name="Chain P."/>
            <person name="Saunders E."/>
            <person name="Han C."/>
            <person name="Detter J.C."/>
            <person name="Brettin T."/>
            <person name="Rohde M."/>
            <person name="Goker M."/>
            <person name="Bristow J."/>
            <person name="Eisen J.A."/>
            <person name="Markowitz V."/>
            <person name="Hugenholtz P."/>
            <person name="Klenk H.P."/>
            <person name="Kyrpides N.C."/>
        </authorList>
    </citation>
    <scope>NUCLEOTIDE SEQUENCE [LARGE SCALE GENOMIC DNA]</scope>
    <source>
        <strain evidence="3">ATCC 25592 / DSM 43247 / BCRC 13721 / JCM 3198 / KCTC 3076 / NBRC 16047 / NCTC 10667</strain>
    </source>
</reference>
<gene>
    <name evidence="2" type="ordered locus">Gbro_2814</name>
</gene>
<evidence type="ECO:0000259" key="1">
    <source>
        <dbReference type="Pfam" id="PF16571"/>
    </source>
</evidence>
<dbReference type="RefSeq" id="WP_012834545.1">
    <property type="nucleotide sequence ID" value="NC_013441.1"/>
</dbReference>
<reference evidence="3" key="1">
    <citation type="submission" date="2009-10" db="EMBL/GenBank/DDBJ databases">
        <title>The complete chromosome of Gordonia bronchialis DSM 43247.</title>
        <authorList>
            <consortium name="US DOE Joint Genome Institute (JGI-PGF)"/>
            <person name="Lucas S."/>
            <person name="Copeland A."/>
            <person name="Lapidus A."/>
            <person name="Glavina del Rio T."/>
            <person name="Dalin E."/>
            <person name="Tice H."/>
            <person name="Bruce D."/>
            <person name="Goodwin L."/>
            <person name="Pitluck S."/>
            <person name="Kyrpides N."/>
            <person name="Mavromatis K."/>
            <person name="Ivanova N."/>
            <person name="Ovchinnikova G."/>
            <person name="Saunders E."/>
            <person name="Brettin T."/>
            <person name="Detter J.C."/>
            <person name="Han C."/>
            <person name="Larimer F."/>
            <person name="Land M."/>
            <person name="Hauser L."/>
            <person name="Markowitz V."/>
            <person name="Cheng J.-F."/>
            <person name="Hugenholtz P."/>
            <person name="Woyke T."/>
            <person name="Wu D."/>
            <person name="Jando M."/>
            <person name="Schneider S."/>
            <person name="Goeker M."/>
            <person name="Klenk H.-P."/>
            <person name="Eisen J.A."/>
        </authorList>
    </citation>
    <scope>NUCLEOTIDE SEQUENCE [LARGE SCALE GENOMIC DNA]</scope>
    <source>
        <strain evidence="3">ATCC 25592 / DSM 43247 / BCRC 13721 / JCM 3198 / KCTC 3076 / NBRC 16047 / NCTC 10667</strain>
    </source>
</reference>
<evidence type="ECO:0000313" key="2">
    <source>
        <dbReference type="EMBL" id="ACY22028.1"/>
    </source>
</evidence>
<dbReference type="HOGENOM" id="CLU_116295_0_0_11"/>
<keyword evidence="3" id="KW-1185">Reference proteome</keyword>
<dbReference type="InterPro" id="IPR032330">
    <property type="entry name" value="EF-G-binding_C"/>
</dbReference>
<dbReference type="STRING" id="526226.Gbro_2814"/>
<sequence length="161" mass="17856">MHALTESQIRKSLVNASMRERNALTLPADFPSLDFDDLDFLGWRDPKLPLVGYLVVPVDDRLVGIMMRQGARQPRTRPQCSFCEDVQLPNEVTFFSAKRAGAAGRKGDTVGTLLCAGFQCCANVRVRPSAIFAGDNPEAVRQRRIDALRAHVEGFARRILG</sequence>
<name>D0L937_GORB4</name>
<accession>D0L937</accession>
<feature type="domain" description="Elongation factor G-binding protein C-terminal treble-clef zinc-finger" evidence="1">
    <location>
        <begin position="8"/>
        <end position="159"/>
    </location>
</feature>
<dbReference type="EMBL" id="CP001802">
    <property type="protein sequence ID" value="ACY22028.1"/>
    <property type="molecule type" value="Genomic_DNA"/>
</dbReference>